<dbReference type="Pfam" id="PF00098">
    <property type="entry name" value="zf-CCHC"/>
    <property type="match status" value="2"/>
</dbReference>
<proteinExistence type="predicted"/>
<feature type="coiled-coil region" evidence="4">
    <location>
        <begin position="91"/>
        <end position="118"/>
    </location>
</feature>
<dbReference type="AlphaFoldDB" id="A0A6L2MPR1"/>
<dbReference type="InterPro" id="IPR001878">
    <property type="entry name" value="Znf_CCHC"/>
</dbReference>
<evidence type="ECO:0000256" key="4">
    <source>
        <dbReference type="SAM" id="Coils"/>
    </source>
</evidence>
<dbReference type="Pfam" id="PF07727">
    <property type="entry name" value="RVT_2"/>
    <property type="match status" value="1"/>
</dbReference>
<dbReference type="Gene3D" id="3.30.420.10">
    <property type="entry name" value="Ribonuclease H-like superfamily/Ribonuclease H"/>
    <property type="match status" value="1"/>
</dbReference>
<keyword evidence="3" id="KW-0863">Zinc-finger</keyword>
<dbReference type="InterPro" id="IPR013103">
    <property type="entry name" value="RVT_2"/>
</dbReference>
<dbReference type="GO" id="GO:0016787">
    <property type="term" value="F:hydrolase activity"/>
    <property type="evidence" value="ECO:0007669"/>
    <property type="project" value="UniProtKB-KW"/>
</dbReference>
<name>A0A6L2MPR1_TANCI</name>
<keyword evidence="2" id="KW-0378">Hydrolase</keyword>
<dbReference type="SUPFAM" id="SSF53098">
    <property type="entry name" value="Ribonuclease H-like"/>
    <property type="match status" value="1"/>
</dbReference>
<dbReference type="EMBL" id="BKCJ010007138">
    <property type="protein sequence ID" value="GEU75730.1"/>
    <property type="molecule type" value="Genomic_DNA"/>
</dbReference>
<dbReference type="InterPro" id="IPR039537">
    <property type="entry name" value="Retrotran_Ty1/copia-like"/>
</dbReference>
<evidence type="ECO:0000256" key="2">
    <source>
        <dbReference type="ARBA" id="ARBA00022801"/>
    </source>
</evidence>
<accession>A0A6L2MPR1</accession>
<dbReference type="GO" id="GO:0003676">
    <property type="term" value="F:nucleic acid binding"/>
    <property type="evidence" value="ECO:0007669"/>
    <property type="project" value="InterPro"/>
</dbReference>
<dbReference type="SMART" id="SM00343">
    <property type="entry name" value="ZnF_C2HC"/>
    <property type="match status" value="2"/>
</dbReference>
<comment type="caution">
    <text evidence="7">The sequence shown here is derived from an EMBL/GenBank/DDBJ whole genome shotgun (WGS) entry which is preliminary data.</text>
</comment>
<reference evidence="7" key="1">
    <citation type="journal article" date="2019" name="Sci. Rep.">
        <title>Draft genome of Tanacetum cinerariifolium, the natural source of mosquito coil.</title>
        <authorList>
            <person name="Yamashiro T."/>
            <person name="Shiraishi A."/>
            <person name="Satake H."/>
            <person name="Nakayama K."/>
        </authorList>
    </citation>
    <scope>NUCLEOTIDE SEQUENCE</scope>
</reference>
<feature type="compositionally biased region" description="Low complexity" evidence="5">
    <location>
        <begin position="789"/>
        <end position="799"/>
    </location>
</feature>
<evidence type="ECO:0000256" key="1">
    <source>
        <dbReference type="ARBA" id="ARBA00022723"/>
    </source>
</evidence>
<evidence type="ECO:0000259" key="6">
    <source>
        <dbReference type="PROSITE" id="PS50158"/>
    </source>
</evidence>
<dbReference type="GO" id="GO:0008270">
    <property type="term" value="F:zinc ion binding"/>
    <property type="evidence" value="ECO:0007669"/>
    <property type="project" value="UniProtKB-KW"/>
</dbReference>
<dbReference type="PROSITE" id="PS50158">
    <property type="entry name" value="ZF_CCHC"/>
    <property type="match status" value="2"/>
</dbReference>
<dbReference type="SUPFAM" id="SSF57756">
    <property type="entry name" value="Retrovirus zinc finger-like domains"/>
    <property type="match status" value="2"/>
</dbReference>
<dbReference type="InterPro" id="IPR036397">
    <property type="entry name" value="RNaseH_sf"/>
</dbReference>
<dbReference type="Gene3D" id="4.10.60.10">
    <property type="entry name" value="Zinc finger, CCHC-type"/>
    <property type="match status" value="2"/>
</dbReference>
<evidence type="ECO:0000256" key="3">
    <source>
        <dbReference type="PROSITE-ProRule" id="PRU00047"/>
    </source>
</evidence>
<evidence type="ECO:0000256" key="5">
    <source>
        <dbReference type="SAM" id="MobiDB-lite"/>
    </source>
</evidence>
<feature type="domain" description="CCHC-type" evidence="6">
    <location>
        <begin position="260"/>
        <end position="275"/>
    </location>
</feature>
<feature type="compositionally biased region" description="Polar residues" evidence="5">
    <location>
        <begin position="805"/>
        <end position="821"/>
    </location>
</feature>
<sequence>MIGFNLRVKIEGREMLLKDLAVDPLATSDIFESTGGDAPDLEGILYDISHYMSENSLTNEWKKRWLLMRQPVLPMLSRLKVKAKTTVMAIMEMVKMEMVEMEMEMVEMEIQMRMIEATCCSRMYLPGFHKVSTTQLQRNGRSCRLDKRFQELTMLCTKIVPDEEDRVERFIGGLPDNIQGMVMLRNVLKTREGWRSTRETTVGSNHHSKDRMWQEPIWLVTMRKRDMMGLCLTEANGLYDTIVVPATQRAPIVNQRVLTCFECGRQGHYMNECPKLKNQNRGNKLETRMELVKEEEKHTCWVEETLTPVKRCHGTYTPGASGSKARKQRTVICYNCKGEGHMSKQCTKPKRKRDDAWYKDKVLLVKAQANGQNLHEEELAFLADPGIAEGQATQTVITHNAAYQADDLDAYDSDYDEFNTAKVALMANLSYYGSGILVEVRNPDNIDTNLINKTLQAIPSSEQSSVMNHSKTEITSDSDIIPYSQITTTSEVPPRKPTVLETDTPMPVVTLVYSRKPRKSKTNVPVSKPKIIKSLSANNKEPSKSWGSIVFNVLSSSLDECRNDHVAKIMGYGDYQIGNVTILRVYYMEGLGHNLFSIGPQRLSHGYGTGDHLCSACAMGKSKKKLYKPKSKDTHQEKLYLLHMDLCSPMHVVGISHETSVARSPQQNGVIKRRNRTLIEVAHTMLVYAKAGQKQLLPHVTPKIVSSYVFATGELGSEPTLHEMTPVTISSRLVPNPSPSTPFVPLTRTDWDLLFQPMFDELLNPLPSVDPPALKVIALIAKVVAPKPAASTSLPSSTTVDQDAPSPSNSQTSHETQSPVISNDVKEENHDLDARLVARGYLLEEGIDFEESFVLVARLDAIQIFLAFAAHMNMIVYQIDVKTVYLNDILREKVYVSQLDGFVDKDSLNHVYKLKKAFYRLIKAPRVWYDLLSKFILSQEFSKGTVDPTLFIRRQGKDILLILQSSRGIFLNQSKYALEFLKKYGMESSDPVDTPGNGY</sequence>
<dbReference type="PANTHER" id="PTHR42648">
    <property type="entry name" value="TRANSPOSASE, PUTATIVE-RELATED"/>
    <property type="match status" value="1"/>
</dbReference>
<dbReference type="InterPro" id="IPR036875">
    <property type="entry name" value="Znf_CCHC_sf"/>
</dbReference>
<organism evidence="7">
    <name type="scientific">Tanacetum cinerariifolium</name>
    <name type="common">Dalmatian daisy</name>
    <name type="synonym">Chrysanthemum cinerariifolium</name>
    <dbReference type="NCBI Taxonomy" id="118510"/>
    <lineage>
        <taxon>Eukaryota</taxon>
        <taxon>Viridiplantae</taxon>
        <taxon>Streptophyta</taxon>
        <taxon>Embryophyta</taxon>
        <taxon>Tracheophyta</taxon>
        <taxon>Spermatophyta</taxon>
        <taxon>Magnoliopsida</taxon>
        <taxon>eudicotyledons</taxon>
        <taxon>Gunneridae</taxon>
        <taxon>Pentapetalae</taxon>
        <taxon>asterids</taxon>
        <taxon>campanulids</taxon>
        <taxon>Asterales</taxon>
        <taxon>Asteraceae</taxon>
        <taxon>Asteroideae</taxon>
        <taxon>Anthemideae</taxon>
        <taxon>Anthemidinae</taxon>
        <taxon>Tanacetum</taxon>
    </lineage>
</organism>
<gene>
    <name evidence="7" type="ORF">Tci_047708</name>
</gene>
<protein>
    <submittedName>
        <fullName evidence="7">Copia protein</fullName>
    </submittedName>
</protein>
<dbReference type="PANTHER" id="PTHR42648:SF21">
    <property type="entry name" value="CYSTEINE-RICH RLK (RECEPTOR-LIKE PROTEIN KINASE) 8"/>
    <property type="match status" value="1"/>
</dbReference>
<keyword evidence="3" id="KW-0862">Zinc</keyword>
<keyword evidence="4" id="KW-0175">Coiled coil</keyword>
<dbReference type="InterPro" id="IPR012337">
    <property type="entry name" value="RNaseH-like_sf"/>
</dbReference>
<feature type="region of interest" description="Disordered" evidence="5">
    <location>
        <begin position="789"/>
        <end position="821"/>
    </location>
</feature>
<keyword evidence="1" id="KW-0479">Metal-binding</keyword>
<evidence type="ECO:0000313" key="7">
    <source>
        <dbReference type="EMBL" id="GEU75730.1"/>
    </source>
</evidence>
<feature type="domain" description="CCHC-type" evidence="6">
    <location>
        <begin position="333"/>
        <end position="348"/>
    </location>
</feature>